<evidence type="ECO:0000313" key="2">
    <source>
        <dbReference type="Proteomes" id="UP001380953"/>
    </source>
</evidence>
<evidence type="ECO:0000313" key="1">
    <source>
        <dbReference type="EMBL" id="MEJ8306435.1"/>
    </source>
</evidence>
<dbReference type="Proteomes" id="UP001380953">
    <property type="component" value="Unassembled WGS sequence"/>
</dbReference>
<organism evidence="1 2">
    <name type="scientific">Saccharibacillus sacchari</name>
    <dbReference type="NCBI Taxonomy" id="456493"/>
    <lineage>
        <taxon>Bacteria</taxon>
        <taxon>Bacillati</taxon>
        <taxon>Bacillota</taxon>
        <taxon>Bacilli</taxon>
        <taxon>Bacillales</taxon>
        <taxon>Paenibacillaceae</taxon>
        <taxon>Saccharibacillus</taxon>
    </lineage>
</organism>
<gene>
    <name evidence="1" type="ORF">WKI47_21220</name>
</gene>
<dbReference type="EMBL" id="JBBKAR010000053">
    <property type="protein sequence ID" value="MEJ8306435.1"/>
    <property type="molecule type" value="Genomic_DNA"/>
</dbReference>
<reference evidence="1" key="1">
    <citation type="submission" date="2024-03" db="EMBL/GenBank/DDBJ databases">
        <title>Whole genome sequecning of epiphytes from Marcgravia umbellata leaves.</title>
        <authorList>
            <person name="Kumar G."/>
            <person name="Savka M.A."/>
        </authorList>
    </citation>
    <scope>NUCLEOTIDE SEQUENCE</scope>
    <source>
        <strain evidence="1">RIT_BL5</strain>
    </source>
</reference>
<name>A0ACC6PHI1_9BACL</name>
<proteinExistence type="predicted"/>
<keyword evidence="2" id="KW-1185">Reference proteome</keyword>
<sequence length="235" mass="26197">MLEPIEPSTERSESENASAPNGSDDALHAPRSERSGRSDTWRREHTDIPDRTFPLNAFHIRESNPDMFCIPPHWHEHLEWIAIAQGRFSVQVGASLRELSAGDCAFVNAAQLHAAFPLEPGSSLHALVFGEALLRNHAIDHTETRYVRPLLEGRLGLRSFYEKETAKRIAPQLLSIVDEYRDAAPGYELLVKASLLAALGLALRESSADREREPSGRDDTGNTEKKASYIRCCCI</sequence>
<accession>A0ACC6PHI1</accession>
<comment type="caution">
    <text evidence="1">The sequence shown here is derived from an EMBL/GenBank/DDBJ whole genome shotgun (WGS) entry which is preliminary data.</text>
</comment>
<protein>
    <submittedName>
        <fullName evidence="1">Cupin domain-containing protein</fullName>
    </submittedName>
</protein>